<sequence>MNKTKLKNATLKVQKCLQVRACFRSKEGHKDKMVTWTNVLRSLAHLSDGSLFLHAKTANLHRDCENGLKVLVANGTHKVLPRQLGDNTQLCIIHGVCRERTPDRTGACHHREKEQRRLRRESSSERGEKKVSSDAIVKGCPPEQSLERKRNGLGLTQFIKGRKSSARTARLWSTPKGLEFQHQNMHCRIIALTRPPVPPTNETYRRCKDFLDYLHTTWLATRTI</sequence>
<dbReference type="AlphaFoldDB" id="A0A0C2GT57"/>
<organism evidence="2 3">
    <name type="scientific">Ancylostoma duodenale</name>
    <dbReference type="NCBI Taxonomy" id="51022"/>
    <lineage>
        <taxon>Eukaryota</taxon>
        <taxon>Metazoa</taxon>
        <taxon>Ecdysozoa</taxon>
        <taxon>Nematoda</taxon>
        <taxon>Chromadorea</taxon>
        <taxon>Rhabditida</taxon>
        <taxon>Rhabditina</taxon>
        <taxon>Rhabditomorpha</taxon>
        <taxon>Strongyloidea</taxon>
        <taxon>Ancylostomatidae</taxon>
        <taxon>Ancylostomatinae</taxon>
        <taxon>Ancylostoma</taxon>
    </lineage>
</organism>
<gene>
    <name evidence="2" type="ORF">ANCDUO_05245</name>
</gene>
<feature type="region of interest" description="Disordered" evidence="1">
    <location>
        <begin position="103"/>
        <end position="135"/>
    </location>
</feature>
<dbReference type="Proteomes" id="UP000054047">
    <property type="component" value="Unassembled WGS sequence"/>
</dbReference>
<evidence type="ECO:0000313" key="2">
    <source>
        <dbReference type="EMBL" id="KIH64445.1"/>
    </source>
</evidence>
<proteinExistence type="predicted"/>
<reference evidence="2 3" key="1">
    <citation type="submission" date="2013-12" db="EMBL/GenBank/DDBJ databases">
        <title>Draft genome of the parsitic nematode Ancylostoma duodenale.</title>
        <authorList>
            <person name="Mitreva M."/>
        </authorList>
    </citation>
    <scope>NUCLEOTIDE SEQUENCE [LARGE SCALE GENOMIC DNA]</scope>
    <source>
        <strain evidence="2 3">Zhejiang</strain>
    </source>
</reference>
<dbReference type="EMBL" id="KN728065">
    <property type="protein sequence ID" value="KIH64445.1"/>
    <property type="molecule type" value="Genomic_DNA"/>
</dbReference>
<evidence type="ECO:0000313" key="3">
    <source>
        <dbReference type="Proteomes" id="UP000054047"/>
    </source>
</evidence>
<accession>A0A0C2GT57</accession>
<feature type="compositionally biased region" description="Basic and acidic residues" evidence="1">
    <location>
        <begin position="109"/>
        <end position="132"/>
    </location>
</feature>
<keyword evidence="3" id="KW-1185">Reference proteome</keyword>
<protein>
    <submittedName>
        <fullName evidence="2">Uncharacterized protein</fullName>
    </submittedName>
</protein>
<name>A0A0C2GT57_9BILA</name>
<evidence type="ECO:0000256" key="1">
    <source>
        <dbReference type="SAM" id="MobiDB-lite"/>
    </source>
</evidence>